<dbReference type="Proteomes" id="UP000437065">
    <property type="component" value="Unassembled WGS sequence"/>
</dbReference>
<feature type="region of interest" description="Disordered" evidence="1">
    <location>
        <begin position="1"/>
        <end position="30"/>
    </location>
</feature>
<dbReference type="AlphaFoldDB" id="A0A6B0SQA7"/>
<keyword evidence="4" id="KW-1185">Reference proteome</keyword>
<evidence type="ECO:0000256" key="1">
    <source>
        <dbReference type="SAM" id="MobiDB-lite"/>
    </source>
</evidence>
<reference evidence="3 4" key="1">
    <citation type="submission" date="2019-12" db="EMBL/GenBank/DDBJ databases">
        <title>Isolation and characterization of three novel carbon monoxide-oxidizing members of Halobacteria from salione crusts and soils.</title>
        <authorList>
            <person name="Myers M.R."/>
            <person name="King G.M."/>
        </authorList>
    </citation>
    <scope>NUCLEOTIDE SEQUENCE [LARGE SCALE GENOMIC DNA]</scope>
    <source>
        <strain evidence="3 4">WSA2</strain>
    </source>
</reference>
<organism evidence="3 4">
    <name type="scientific">Halobaculum saliterrae</name>
    <dbReference type="NCBI Taxonomy" id="2073113"/>
    <lineage>
        <taxon>Archaea</taxon>
        <taxon>Methanobacteriati</taxon>
        <taxon>Methanobacteriota</taxon>
        <taxon>Stenosarchaea group</taxon>
        <taxon>Halobacteria</taxon>
        <taxon>Halobacteriales</taxon>
        <taxon>Haloferacaceae</taxon>
        <taxon>Halobaculum</taxon>
    </lineage>
</organism>
<name>A0A6B0SQA7_9EURY</name>
<accession>A0A6B0SQA7</accession>
<sequence length="109" mass="11449">MRRTPLLEDARTDATGATDPTPADEPSADAIVDDSPISAVVGAVAAVDDVDPLKLNATLQRAVDADALASLARHDGTDWRLEFPVGDHEVAVEGDGTVVVDGRVFPNRF</sequence>
<evidence type="ECO:0000313" key="4">
    <source>
        <dbReference type="Proteomes" id="UP000437065"/>
    </source>
</evidence>
<protein>
    <recommendedName>
        <fullName evidence="2">Halobacterial output domain-containing protein</fullName>
    </recommendedName>
</protein>
<gene>
    <name evidence="3" type="ORF">GRX01_05910</name>
</gene>
<feature type="compositionally biased region" description="Basic and acidic residues" evidence="1">
    <location>
        <begin position="1"/>
        <end position="12"/>
    </location>
</feature>
<dbReference type="OrthoDB" id="228967at2157"/>
<dbReference type="InterPro" id="IPR040624">
    <property type="entry name" value="HalOD1"/>
</dbReference>
<evidence type="ECO:0000313" key="3">
    <source>
        <dbReference type="EMBL" id="MXR40875.1"/>
    </source>
</evidence>
<dbReference type="EMBL" id="WUUS01000003">
    <property type="protein sequence ID" value="MXR40875.1"/>
    <property type="molecule type" value="Genomic_DNA"/>
</dbReference>
<proteinExistence type="predicted"/>
<evidence type="ECO:0000259" key="2">
    <source>
        <dbReference type="Pfam" id="PF18545"/>
    </source>
</evidence>
<dbReference type="RefSeq" id="WP_159664448.1">
    <property type="nucleotide sequence ID" value="NZ_WUUS01000003.1"/>
</dbReference>
<comment type="caution">
    <text evidence="3">The sequence shown here is derived from an EMBL/GenBank/DDBJ whole genome shotgun (WGS) entry which is preliminary data.</text>
</comment>
<dbReference type="Pfam" id="PF18545">
    <property type="entry name" value="HalOD1"/>
    <property type="match status" value="1"/>
</dbReference>
<feature type="domain" description="Halobacterial output" evidence="2">
    <location>
        <begin position="33"/>
        <end position="101"/>
    </location>
</feature>